<dbReference type="SMART" id="SM00220">
    <property type="entry name" value="S_TKc"/>
    <property type="match status" value="1"/>
</dbReference>
<dbReference type="GO" id="GO:0004693">
    <property type="term" value="F:cyclin-dependent protein serine/threonine kinase activity"/>
    <property type="evidence" value="ECO:0007669"/>
    <property type="project" value="UniProtKB-EC"/>
</dbReference>
<dbReference type="AlphaFoldDB" id="A0A979FLM8"/>
<evidence type="ECO:0000256" key="15">
    <source>
        <dbReference type="ARBA" id="ARBA00048367"/>
    </source>
</evidence>
<feature type="region of interest" description="Disordered" evidence="23">
    <location>
        <begin position="360"/>
        <end position="497"/>
    </location>
</feature>
<comment type="catalytic activity">
    <reaction evidence="14">
        <text>L-threonyl-[protein] + ATP = O-phospho-L-threonyl-[protein] + ADP + H(+)</text>
        <dbReference type="Rhea" id="RHEA:46608"/>
        <dbReference type="Rhea" id="RHEA-COMP:11060"/>
        <dbReference type="Rhea" id="RHEA-COMP:11605"/>
        <dbReference type="ChEBI" id="CHEBI:15378"/>
        <dbReference type="ChEBI" id="CHEBI:30013"/>
        <dbReference type="ChEBI" id="CHEBI:30616"/>
        <dbReference type="ChEBI" id="CHEBI:61977"/>
        <dbReference type="ChEBI" id="CHEBI:456216"/>
        <dbReference type="EC" id="2.7.11.22"/>
    </reaction>
</comment>
<comment type="catalytic activity">
    <reaction evidence="15">
        <text>L-seryl-[protein] + ATP = O-phospho-L-seryl-[protein] + ADP + H(+)</text>
        <dbReference type="Rhea" id="RHEA:17989"/>
        <dbReference type="Rhea" id="RHEA-COMP:9863"/>
        <dbReference type="Rhea" id="RHEA-COMP:11604"/>
        <dbReference type="ChEBI" id="CHEBI:15378"/>
        <dbReference type="ChEBI" id="CHEBI:29999"/>
        <dbReference type="ChEBI" id="CHEBI:30616"/>
        <dbReference type="ChEBI" id="CHEBI:83421"/>
        <dbReference type="ChEBI" id="CHEBI:456216"/>
        <dbReference type="EC" id="2.7.11.22"/>
    </reaction>
</comment>
<dbReference type="OMA" id="DFEGCKI"/>
<feature type="binding site" evidence="21">
    <location>
        <position position="52"/>
    </location>
    <ligand>
        <name>ATP</name>
        <dbReference type="ChEBI" id="CHEBI:30616"/>
    </ligand>
</feature>
<dbReference type="GO" id="GO:0005524">
    <property type="term" value="F:ATP binding"/>
    <property type="evidence" value="ECO:0007669"/>
    <property type="project" value="UniProtKB-UniRule"/>
</dbReference>
<evidence type="ECO:0000256" key="12">
    <source>
        <dbReference type="ARBA" id="ARBA00039268"/>
    </source>
</evidence>
<comment type="cofactor">
    <cofactor evidence="1">
        <name>Mg(2+)</name>
        <dbReference type="ChEBI" id="CHEBI:18420"/>
    </cofactor>
</comment>
<dbReference type="SUPFAM" id="SSF56112">
    <property type="entry name" value="Protein kinase-like (PK-like)"/>
    <property type="match status" value="1"/>
</dbReference>
<keyword evidence="6 22" id="KW-0723">Serine/threonine-protein kinase</keyword>
<keyword evidence="11" id="KW-0539">Nucleus</keyword>
<evidence type="ECO:0000256" key="19">
    <source>
        <dbReference type="ARBA" id="ARBA00076654"/>
    </source>
</evidence>
<dbReference type="EC" id="2.7.11.22" evidence="5"/>
<feature type="compositionally biased region" description="Gly residues" evidence="23">
    <location>
        <begin position="402"/>
        <end position="414"/>
    </location>
</feature>
<evidence type="ECO:0000256" key="5">
    <source>
        <dbReference type="ARBA" id="ARBA00012425"/>
    </source>
</evidence>
<dbReference type="FunFam" id="1.10.510.10:FF:000088">
    <property type="entry name" value="cyclin-dependent kinase 8 isoform X1"/>
    <property type="match status" value="1"/>
</dbReference>
<evidence type="ECO:0000256" key="3">
    <source>
        <dbReference type="ARBA" id="ARBA00006485"/>
    </source>
</evidence>
<dbReference type="InterPro" id="IPR008271">
    <property type="entry name" value="Ser/Thr_kinase_AS"/>
</dbReference>
<accession>A0A979FLM8</accession>
<evidence type="ECO:0000256" key="16">
    <source>
        <dbReference type="ARBA" id="ARBA00049280"/>
    </source>
</evidence>
<dbReference type="GO" id="GO:0005634">
    <property type="term" value="C:nucleus"/>
    <property type="evidence" value="ECO:0007669"/>
    <property type="project" value="UniProtKB-SubCell"/>
</dbReference>
<evidence type="ECO:0000256" key="7">
    <source>
        <dbReference type="ARBA" id="ARBA00022679"/>
    </source>
</evidence>
<feature type="domain" description="Protein kinase" evidence="24">
    <location>
        <begin position="21"/>
        <end position="335"/>
    </location>
</feature>
<evidence type="ECO:0000256" key="23">
    <source>
        <dbReference type="SAM" id="MobiDB-lite"/>
    </source>
</evidence>
<sequence>MDYEWKAKLNAERAKVEDLFEYEGCKVGRGTYGHVYKAKRKDGSDNKEYALKQIEGSGLSMSACREIALLRELKHPNVINLQRVFLSHSDRKVWLLFDYAEHDLWHIIKFNRAAKANKRTVPVPKGTVKSLLYQILDGIRYLHSNWVLHRDLKPANILVMGEGVMRGRVKIADMGFARLFNSPLKPLADLDPVVVTFWYRAPELLLGARHYTKAIDIWAIGCIFAELLTSEPIFHCRQEDIKTSNPYHHDQLDRIFNVMGFPQEKDWVDIKKMPEHGTLMKDFKKNNYTNCSLIKYMDRHKIKPDSKAFLLLQKLLTMDPTKRITSEQAMQDLYFQEEPPHTLDVFAGGQIPYPKREFLSDEEQDDKSDKRGSKPGAASSSSAGDHGPHGPAAKRVRLGPHQGQGGGQGGGQGQNSGVSMAQQQQQQQQEFQQHMSQRNHHQQQQQQHQQQQQQQQQQRQMQANRHGGSGGGHVQTQGGMMNYGTNGAQQQNFQHRY</sequence>
<evidence type="ECO:0000256" key="11">
    <source>
        <dbReference type="ARBA" id="ARBA00023242"/>
    </source>
</evidence>
<dbReference type="Gene3D" id="1.10.510.10">
    <property type="entry name" value="Transferase(Phosphotransferase) domain 1"/>
    <property type="match status" value="1"/>
</dbReference>
<dbReference type="PROSITE" id="PS00108">
    <property type="entry name" value="PROTEIN_KINASE_ST"/>
    <property type="match status" value="1"/>
</dbReference>
<dbReference type="PANTHER" id="PTHR24056:SF495">
    <property type="entry name" value="CYCLIN-DEPENDENT KINASE 8-RELATED"/>
    <property type="match status" value="1"/>
</dbReference>
<dbReference type="Gene3D" id="3.30.200.20">
    <property type="entry name" value="Phosphorylase Kinase, domain 1"/>
    <property type="match status" value="1"/>
</dbReference>
<evidence type="ECO:0000256" key="20">
    <source>
        <dbReference type="ARBA" id="ARBA00079199"/>
    </source>
</evidence>
<evidence type="ECO:0000256" key="18">
    <source>
        <dbReference type="ARBA" id="ARBA00076385"/>
    </source>
</evidence>
<feature type="compositionally biased region" description="Low complexity" evidence="23">
    <location>
        <begin position="422"/>
        <end position="462"/>
    </location>
</feature>
<evidence type="ECO:0000259" key="24">
    <source>
        <dbReference type="PROSITE" id="PS50011"/>
    </source>
</evidence>
<evidence type="ECO:0000256" key="9">
    <source>
        <dbReference type="ARBA" id="ARBA00022777"/>
    </source>
</evidence>
<proteinExistence type="inferred from homology"/>
<dbReference type="PROSITE" id="PS50011">
    <property type="entry name" value="PROTEIN_KINASE_DOM"/>
    <property type="match status" value="1"/>
</dbReference>
<keyword evidence="25" id="KW-1185">Reference proteome</keyword>
<evidence type="ECO:0000313" key="26">
    <source>
        <dbReference type="RefSeq" id="XP_047737940.1"/>
    </source>
</evidence>
<evidence type="ECO:0000256" key="2">
    <source>
        <dbReference type="ARBA" id="ARBA00004123"/>
    </source>
</evidence>
<comment type="subcellular location">
    <subcellularLocation>
        <location evidence="2">Nucleus</location>
    </subcellularLocation>
</comment>
<comment type="similarity">
    <text evidence="3">Belongs to the protein kinase superfamily. CMGC Ser/Thr protein kinase family. CDC2/CDKX subfamily.</text>
</comment>
<evidence type="ECO:0000256" key="22">
    <source>
        <dbReference type="RuleBase" id="RU000304"/>
    </source>
</evidence>
<dbReference type="Pfam" id="PF00069">
    <property type="entry name" value="Pkinase"/>
    <property type="match status" value="1"/>
</dbReference>
<evidence type="ECO:0000256" key="10">
    <source>
        <dbReference type="ARBA" id="ARBA00022840"/>
    </source>
</evidence>
<comment type="catalytic activity">
    <reaction evidence="16">
        <text>[DNA-directed RNA polymerase] + ATP = phospho-[DNA-directed RNA polymerase] + ADP + H(+)</text>
        <dbReference type="Rhea" id="RHEA:10216"/>
        <dbReference type="Rhea" id="RHEA-COMP:11321"/>
        <dbReference type="Rhea" id="RHEA-COMP:11322"/>
        <dbReference type="ChEBI" id="CHEBI:15378"/>
        <dbReference type="ChEBI" id="CHEBI:30616"/>
        <dbReference type="ChEBI" id="CHEBI:43176"/>
        <dbReference type="ChEBI" id="CHEBI:68546"/>
        <dbReference type="ChEBI" id="CHEBI:456216"/>
        <dbReference type="EC" id="2.7.11.23"/>
    </reaction>
</comment>
<dbReference type="InterPro" id="IPR000719">
    <property type="entry name" value="Prot_kinase_dom"/>
</dbReference>
<organism evidence="25 26">
    <name type="scientific">Hyalella azteca</name>
    <name type="common">Amphipod</name>
    <dbReference type="NCBI Taxonomy" id="294128"/>
    <lineage>
        <taxon>Eukaryota</taxon>
        <taxon>Metazoa</taxon>
        <taxon>Ecdysozoa</taxon>
        <taxon>Arthropoda</taxon>
        <taxon>Crustacea</taxon>
        <taxon>Multicrustacea</taxon>
        <taxon>Malacostraca</taxon>
        <taxon>Eumalacostraca</taxon>
        <taxon>Peracarida</taxon>
        <taxon>Amphipoda</taxon>
        <taxon>Senticaudata</taxon>
        <taxon>Talitrida</taxon>
        <taxon>Talitroidea</taxon>
        <taxon>Hyalellidae</taxon>
        <taxon>Hyalella</taxon>
    </lineage>
</organism>
<evidence type="ECO:0000256" key="8">
    <source>
        <dbReference type="ARBA" id="ARBA00022741"/>
    </source>
</evidence>
<keyword evidence="8 21" id="KW-0547">Nucleotide-binding</keyword>
<evidence type="ECO:0000256" key="1">
    <source>
        <dbReference type="ARBA" id="ARBA00001946"/>
    </source>
</evidence>
<dbReference type="OrthoDB" id="6284126at2759"/>
<reference evidence="26" key="1">
    <citation type="submission" date="2025-08" db="UniProtKB">
        <authorList>
            <consortium name="RefSeq"/>
        </authorList>
    </citation>
    <scope>IDENTIFICATION</scope>
    <source>
        <tissue evidence="26">Whole organism</tissue>
    </source>
</reference>
<evidence type="ECO:0000256" key="13">
    <source>
        <dbReference type="ARBA" id="ARBA00041245"/>
    </source>
</evidence>
<dbReference type="GO" id="GO:0008353">
    <property type="term" value="F:RNA polymerase II CTD heptapeptide repeat kinase activity"/>
    <property type="evidence" value="ECO:0007669"/>
    <property type="project" value="UniProtKB-EC"/>
</dbReference>
<dbReference type="CTD" id="1024"/>
<dbReference type="InterPro" id="IPR017441">
    <property type="entry name" value="Protein_kinase_ATP_BS"/>
</dbReference>
<feature type="compositionally biased region" description="Low complexity" evidence="23">
    <location>
        <begin position="374"/>
        <end position="391"/>
    </location>
</feature>
<evidence type="ECO:0000256" key="21">
    <source>
        <dbReference type="PROSITE-ProRule" id="PRU10141"/>
    </source>
</evidence>
<dbReference type="InterPro" id="IPR011009">
    <property type="entry name" value="Kinase-like_dom_sf"/>
</dbReference>
<dbReference type="InterPro" id="IPR050108">
    <property type="entry name" value="CDK"/>
</dbReference>
<evidence type="ECO:0000256" key="14">
    <source>
        <dbReference type="ARBA" id="ARBA00047811"/>
    </source>
</evidence>
<dbReference type="GeneID" id="108680129"/>
<evidence type="ECO:0000256" key="4">
    <source>
        <dbReference type="ARBA" id="ARBA00012409"/>
    </source>
</evidence>
<dbReference type="KEGG" id="hazt:108680129"/>
<dbReference type="Proteomes" id="UP000694843">
    <property type="component" value="Unplaced"/>
</dbReference>
<evidence type="ECO:0000256" key="6">
    <source>
        <dbReference type="ARBA" id="ARBA00022527"/>
    </source>
</evidence>
<keyword evidence="9 26" id="KW-0418">Kinase</keyword>
<dbReference type="PANTHER" id="PTHR24056">
    <property type="entry name" value="CELL DIVISION PROTEIN KINASE"/>
    <property type="match status" value="1"/>
</dbReference>
<gene>
    <name evidence="26" type="primary">LOC108680129</name>
</gene>
<dbReference type="EC" id="2.7.11.23" evidence="4"/>
<keyword evidence="7" id="KW-0808">Transferase</keyword>
<dbReference type="PROSITE" id="PS00107">
    <property type="entry name" value="PROTEIN_KINASE_ATP"/>
    <property type="match status" value="1"/>
</dbReference>
<feature type="compositionally biased region" description="Polar residues" evidence="23">
    <location>
        <begin position="483"/>
        <end position="497"/>
    </location>
</feature>
<protein>
    <recommendedName>
        <fullName evidence="12">Cyclin-dependent kinase 8</fullName>
        <ecNumber evidence="5">2.7.11.22</ecNumber>
        <ecNumber evidence="4">2.7.11.23</ecNumber>
    </recommendedName>
    <alternativeName>
        <fullName evidence="13">Cell division protein kinase 8</fullName>
    </alternativeName>
    <alternativeName>
        <fullName evidence="18 19">Mediator complex subunit cdk8</fullName>
    </alternativeName>
    <alternativeName>
        <fullName evidence="17 20">Mediator of RNA polymerase II transcription subunit cdk8</fullName>
    </alternativeName>
</protein>
<evidence type="ECO:0000313" key="25">
    <source>
        <dbReference type="Proteomes" id="UP000694843"/>
    </source>
</evidence>
<name>A0A979FLM8_HYAAZ</name>
<dbReference type="FunFam" id="3.30.200.20:FF:000122">
    <property type="entry name" value="cyclin-dependent kinase 8 isoform X1"/>
    <property type="match status" value="1"/>
</dbReference>
<keyword evidence="10 21" id="KW-0067">ATP-binding</keyword>
<dbReference type="RefSeq" id="XP_047737940.1">
    <property type="nucleotide sequence ID" value="XM_047881984.1"/>
</dbReference>
<evidence type="ECO:0000256" key="17">
    <source>
        <dbReference type="ARBA" id="ARBA00075377"/>
    </source>
</evidence>